<protein>
    <submittedName>
        <fullName evidence="1">Uncharacterized protein</fullName>
    </submittedName>
</protein>
<organism evidence="1 2">
    <name type="scientific">Roseobacter fucihabitans</name>
    <dbReference type="NCBI Taxonomy" id="1537242"/>
    <lineage>
        <taxon>Bacteria</taxon>
        <taxon>Pseudomonadati</taxon>
        <taxon>Pseudomonadota</taxon>
        <taxon>Alphaproteobacteria</taxon>
        <taxon>Rhodobacterales</taxon>
        <taxon>Roseobacteraceae</taxon>
        <taxon>Roseobacter</taxon>
    </lineage>
</organism>
<sequence>MSIKALGSLSWWTGTWRFSEPMSLSYLQSSIDRLDDAKRDDVIEICINPDGS</sequence>
<gene>
    <name evidence="1" type="ORF">ROLI_046740</name>
</gene>
<reference evidence="1 2" key="2">
    <citation type="submission" date="2024-01" db="EMBL/GenBank/DDBJ databases">
        <title>Roseobacter fucihabitans sp. nov., isolated from the brown alga Fucus spiralis.</title>
        <authorList>
            <person name="Hahnke S."/>
            <person name="Berger M."/>
            <person name="Schlingloff A."/>
            <person name="Athale I."/>
            <person name="Neumann-Schaal M."/>
            <person name="Adenaya A."/>
            <person name="Poehlein A."/>
            <person name="Daniel R."/>
            <person name="Pertersen J."/>
            <person name="Brinkhoff T."/>
        </authorList>
    </citation>
    <scope>NUCLEOTIDE SEQUENCE [LARGE SCALE GENOMIC DNA]</scope>
    <source>
        <strain evidence="1 2">B14</strain>
        <plasmid evidence="1 2">pROLI83</plasmid>
    </source>
</reference>
<geneLocation type="plasmid" evidence="1 2">
    <name>pROLI83</name>
</geneLocation>
<evidence type="ECO:0000313" key="1">
    <source>
        <dbReference type="EMBL" id="WVX51572.1"/>
    </source>
</evidence>
<accession>A0ABZ2C0A5</accession>
<keyword evidence="2" id="KW-1185">Reference proteome</keyword>
<reference evidence="1 2" key="1">
    <citation type="submission" date="2015-07" db="EMBL/GenBank/DDBJ databases">
        <authorList>
            <person name="Voget S."/>
            <person name="Dogs M."/>
            <person name="Brinkhoff T.H."/>
            <person name="Daniel R."/>
        </authorList>
    </citation>
    <scope>NUCLEOTIDE SEQUENCE [LARGE SCALE GENOMIC DNA]</scope>
    <source>
        <strain evidence="1 2">B14</strain>
        <plasmid evidence="1 2">pROLI83</plasmid>
    </source>
</reference>
<proteinExistence type="predicted"/>
<keyword evidence="1" id="KW-0614">Plasmid</keyword>
<dbReference type="EMBL" id="CP143425">
    <property type="protein sequence ID" value="WVX51572.1"/>
    <property type="molecule type" value="Genomic_DNA"/>
</dbReference>
<evidence type="ECO:0000313" key="2">
    <source>
        <dbReference type="Proteomes" id="UP001318682"/>
    </source>
</evidence>
<dbReference type="Proteomes" id="UP001318682">
    <property type="component" value="Plasmid pROLI83"/>
</dbReference>
<name>A0ABZ2C0A5_9RHOB</name>